<evidence type="ECO:0000313" key="1">
    <source>
        <dbReference type="EMBL" id="OXA62979.1"/>
    </source>
</evidence>
<protein>
    <submittedName>
        <fullName evidence="1">Uncharacterized protein</fullName>
    </submittedName>
</protein>
<dbReference type="InterPro" id="IPR025533">
    <property type="entry name" value="DUF4419"/>
</dbReference>
<dbReference type="OrthoDB" id="9973955at2759"/>
<evidence type="ECO:0000313" key="2">
    <source>
        <dbReference type="Proteomes" id="UP000198287"/>
    </source>
</evidence>
<dbReference type="AlphaFoldDB" id="A0A226EZJ0"/>
<dbReference type="EMBL" id="LNIX01000001">
    <property type="protein sequence ID" value="OXA62979.1"/>
    <property type="molecule type" value="Genomic_DNA"/>
</dbReference>
<sequence>MRLRNAVSNTTLFLQGTDLNISNLSSKFLDGSPASLLHTVYSAYKNHHNLVLRPDDVWLAILTQFSHYVNKNSAALRHLFVSFSEEKKELWVNYTLPFVDLVPFDDMIDQMVDLVEENVNANLSLWILPNFTTTTRNDIVTSGIILLATVQKYFTYNFARASCGIPQITLLGRREDWIEIRERIDKLPNFDLEGASLMKEWSSQFGLVLDQFIKVKTTGQVDHEFWDGIVLHGAYSGRCTSEDFVDGWITVFSPFNQNGEWIGKRSTNLRYKDRCTIEKDKVTEAVAGGPGEQDRLLRMFYPKELTSPWNKIDLKSVMEVENRVMFPLRIKDDNAVDLEGGEYEGTVHAGYMGHSVEEDEVTLKPIMGWVVALHGKRPAYLDRRRLGEKNILKF</sequence>
<dbReference type="Pfam" id="PF14388">
    <property type="entry name" value="DUF4419"/>
    <property type="match status" value="1"/>
</dbReference>
<name>A0A226EZJ0_FOLCA</name>
<dbReference type="Proteomes" id="UP000198287">
    <property type="component" value="Unassembled WGS sequence"/>
</dbReference>
<dbReference type="PANTHER" id="PTHR31252:SF11">
    <property type="entry name" value="DUF4419 DOMAIN-CONTAINING PROTEIN"/>
    <property type="match status" value="1"/>
</dbReference>
<dbReference type="PANTHER" id="PTHR31252">
    <property type="entry name" value="DUF4419 DOMAIN-CONTAINING PROTEIN"/>
    <property type="match status" value="1"/>
</dbReference>
<comment type="caution">
    <text evidence="1">The sequence shown here is derived from an EMBL/GenBank/DDBJ whole genome shotgun (WGS) entry which is preliminary data.</text>
</comment>
<reference evidence="1 2" key="1">
    <citation type="submission" date="2015-12" db="EMBL/GenBank/DDBJ databases">
        <title>The genome of Folsomia candida.</title>
        <authorList>
            <person name="Faddeeva A."/>
            <person name="Derks M.F."/>
            <person name="Anvar Y."/>
            <person name="Smit S."/>
            <person name="Van Straalen N."/>
            <person name="Roelofs D."/>
        </authorList>
    </citation>
    <scope>NUCLEOTIDE SEQUENCE [LARGE SCALE GENOMIC DNA]</scope>
    <source>
        <strain evidence="1 2">VU population</strain>
        <tissue evidence="1">Whole body</tissue>
    </source>
</reference>
<gene>
    <name evidence="1" type="ORF">Fcan01_00318</name>
</gene>
<accession>A0A226EZJ0</accession>
<keyword evidence="2" id="KW-1185">Reference proteome</keyword>
<organism evidence="1 2">
    <name type="scientific">Folsomia candida</name>
    <name type="common">Springtail</name>
    <dbReference type="NCBI Taxonomy" id="158441"/>
    <lineage>
        <taxon>Eukaryota</taxon>
        <taxon>Metazoa</taxon>
        <taxon>Ecdysozoa</taxon>
        <taxon>Arthropoda</taxon>
        <taxon>Hexapoda</taxon>
        <taxon>Collembola</taxon>
        <taxon>Entomobryomorpha</taxon>
        <taxon>Isotomoidea</taxon>
        <taxon>Isotomidae</taxon>
        <taxon>Proisotominae</taxon>
        <taxon>Folsomia</taxon>
    </lineage>
</organism>
<proteinExistence type="predicted"/>